<dbReference type="GO" id="GO:0015934">
    <property type="term" value="C:large ribosomal subunit"/>
    <property type="evidence" value="ECO:0007669"/>
    <property type="project" value="TreeGrafter"/>
</dbReference>
<evidence type="ECO:0000256" key="3">
    <source>
        <dbReference type="ARBA" id="ARBA00023274"/>
    </source>
</evidence>
<accession>A0A0C3M6G9</accession>
<dbReference type="Proteomes" id="UP000054248">
    <property type="component" value="Unassembled WGS sequence"/>
</dbReference>
<evidence type="ECO:0000313" key="6">
    <source>
        <dbReference type="Proteomes" id="UP000054248"/>
    </source>
</evidence>
<name>A0A0C3M6G9_9AGAM</name>
<dbReference type="InterPro" id="IPR001706">
    <property type="entry name" value="Ribosomal_bL35"/>
</dbReference>
<keyword evidence="2" id="KW-0689">Ribosomal protein</keyword>
<evidence type="ECO:0000256" key="1">
    <source>
        <dbReference type="ARBA" id="ARBA00006598"/>
    </source>
</evidence>
<dbReference type="AlphaFoldDB" id="A0A0C3M6G9"/>
<dbReference type="GO" id="GO:0006412">
    <property type="term" value="P:translation"/>
    <property type="evidence" value="ECO:0007669"/>
    <property type="project" value="InterPro"/>
</dbReference>
<dbReference type="InterPro" id="IPR037229">
    <property type="entry name" value="Ribosomal_bL35_sf"/>
</dbReference>
<evidence type="ECO:0000256" key="4">
    <source>
        <dbReference type="SAM" id="MobiDB-lite"/>
    </source>
</evidence>
<proteinExistence type="inferred from homology"/>
<dbReference type="Pfam" id="PF01632">
    <property type="entry name" value="Ribosomal_L35p"/>
    <property type="match status" value="1"/>
</dbReference>
<dbReference type="GO" id="GO:0003735">
    <property type="term" value="F:structural constituent of ribosome"/>
    <property type="evidence" value="ECO:0007669"/>
    <property type="project" value="InterPro"/>
</dbReference>
<feature type="region of interest" description="Disordered" evidence="4">
    <location>
        <begin position="54"/>
        <end position="74"/>
    </location>
</feature>
<gene>
    <name evidence="5" type="ORF">M407DRAFT_21632</name>
</gene>
<protein>
    <recommendedName>
        <fullName evidence="7">50S ribosomal protein L35</fullName>
    </recommendedName>
</protein>
<sequence>MASLLSSSLSSFRQWTTSASGLASSTRTFSASASCSKYKLKTHSGTKKRWKALPNGTFKRGKEGKVHLNTGKGRGRVNSLAQTAYSNPTQTATLKRLMPYA</sequence>
<dbReference type="Gene3D" id="4.10.410.60">
    <property type="match status" value="1"/>
</dbReference>
<reference evidence="6" key="2">
    <citation type="submission" date="2015-01" db="EMBL/GenBank/DDBJ databases">
        <title>Evolutionary Origins and Diversification of the Mycorrhizal Mutualists.</title>
        <authorList>
            <consortium name="DOE Joint Genome Institute"/>
            <consortium name="Mycorrhizal Genomics Consortium"/>
            <person name="Kohler A."/>
            <person name="Kuo A."/>
            <person name="Nagy L.G."/>
            <person name="Floudas D."/>
            <person name="Copeland A."/>
            <person name="Barry K.W."/>
            <person name="Cichocki N."/>
            <person name="Veneault-Fourrey C."/>
            <person name="LaButti K."/>
            <person name="Lindquist E.A."/>
            <person name="Lipzen A."/>
            <person name="Lundell T."/>
            <person name="Morin E."/>
            <person name="Murat C."/>
            <person name="Riley R."/>
            <person name="Ohm R."/>
            <person name="Sun H."/>
            <person name="Tunlid A."/>
            <person name="Henrissat B."/>
            <person name="Grigoriev I.V."/>
            <person name="Hibbett D.S."/>
            <person name="Martin F."/>
        </authorList>
    </citation>
    <scope>NUCLEOTIDE SEQUENCE [LARGE SCALE GENOMIC DNA]</scope>
    <source>
        <strain evidence="6">MUT 4182</strain>
    </source>
</reference>
<organism evidence="5 6">
    <name type="scientific">Tulasnella calospora MUT 4182</name>
    <dbReference type="NCBI Taxonomy" id="1051891"/>
    <lineage>
        <taxon>Eukaryota</taxon>
        <taxon>Fungi</taxon>
        <taxon>Dikarya</taxon>
        <taxon>Basidiomycota</taxon>
        <taxon>Agaricomycotina</taxon>
        <taxon>Agaricomycetes</taxon>
        <taxon>Cantharellales</taxon>
        <taxon>Tulasnellaceae</taxon>
        <taxon>Tulasnella</taxon>
    </lineage>
</organism>
<dbReference type="EMBL" id="KN822985">
    <property type="protein sequence ID" value="KIO29237.1"/>
    <property type="molecule type" value="Genomic_DNA"/>
</dbReference>
<comment type="similarity">
    <text evidence="1">Belongs to the bacterial ribosomal protein bL35 family.</text>
</comment>
<dbReference type="OrthoDB" id="162638at2759"/>
<evidence type="ECO:0008006" key="7">
    <source>
        <dbReference type="Google" id="ProtNLM"/>
    </source>
</evidence>
<evidence type="ECO:0000313" key="5">
    <source>
        <dbReference type="EMBL" id="KIO29237.1"/>
    </source>
</evidence>
<reference evidence="5 6" key="1">
    <citation type="submission" date="2014-04" db="EMBL/GenBank/DDBJ databases">
        <authorList>
            <consortium name="DOE Joint Genome Institute"/>
            <person name="Kuo A."/>
            <person name="Girlanda M."/>
            <person name="Perotto S."/>
            <person name="Kohler A."/>
            <person name="Nagy L.G."/>
            <person name="Floudas D."/>
            <person name="Copeland A."/>
            <person name="Barry K.W."/>
            <person name="Cichocki N."/>
            <person name="Veneault-Fourrey C."/>
            <person name="LaButti K."/>
            <person name="Lindquist E.A."/>
            <person name="Lipzen A."/>
            <person name="Lundell T."/>
            <person name="Morin E."/>
            <person name="Murat C."/>
            <person name="Sun H."/>
            <person name="Tunlid A."/>
            <person name="Henrissat B."/>
            <person name="Grigoriev I.V."/>
            <person name="Hibbett D.S."/>
            <person name="Martin F."/>
            <person name="Nordberg H.P."/>
            <person name="Cantor M.N."/>
            <person name="Hua S.X."/>
        </authorList>
    </citation>
    <scope>NUCLEOTIDE SEQUENCE [LARGE SCALE GENOMIC DNA]</scope>
    <source>
        <strain evidence="5 6">MUT 4182</strain>
    </source>
</reference>
<dbReference type="InterPro" id="IPR021137">
    <property type="entry name" value="Ribosomal_bL35-like"/>
</dbReference>
<dbReference type="STRING" id="1051891.A0A0C3M6G9"/>
<dbReference type="PANTHER" id="PTHR33343">
    <property type="entry name" value="54S RIBOSOMAL PROTEIN BL35M"/>
    <property type="match status" value="1"/>
</dbReference>
<dbReference type="HOGENOM" id="CLU_169643_0_0_1"/>
<dbReference type="SUPFAM" id="SSF143034">
    <property type="entry name" value="L35p-like"/>
    <property type="match status" value="1"/>
</dbReference>
<keyword evidence="3" id="KW-0687">Ribonucleoprotein</keyword>
<dbReference type="PANTHER" id="PTHR33343:SF1">
    <property type="entry name" value="LARGE RIBOSOMAL SUBUNIT PROTEIN BL35M"/>
    <property type="match status" value="1"/>
</dbReference>
<evidence type="ECO:0000256" key="2">
    <source>
        <dbReference type="ARBA" id="ARBA00022980"/>
    </source>
</evidence>
<keyword evidence="6" id="KW-1185">Reference proteome</keyword>